<keyword evidence="2" id="KW-1185">Reference proteome</keyword>
<name>A0A261U780_9BORD</name>
<sequence length="89" mass="9844">MEDGGPAFPVADWDYQTFQPKTVEEIRRLLSGMSLRDYFAAKAMQGMLSTANASCLNGLDGYEEITAKAAYTIADAMLRARQENSNDRS</sequence>
<accession>A0A261U780</accession>
<reference evidence="1 2" key="1">
    <citation type="submission" date="2017-05" db="EMBL/GenBank/DDBJ databases">
        <title>Complete and WGS of Bordetella genogroups.</title>
        <authorList>
            <person name="Spilker T."/>
            <person name="LiPuma J."/>
        </authorList>
    </citation>
    <scope>NUCLEOTIDE SEQUENCE [LARGE SCALE GENOMIC DNA]</scope>
    <source>
        <strain evidence="1 2">AU9919</strain>
    </source>
</reference>
<evidence type="ECO:0000313" key="2">
    <source>
        <dbReference type="Proteomes" id="UP000216885"/>
    </source>
</evidence>
<dbReference type="AlphaFoldDB" id="A0A261U780"/>
<evidence type="ECO:0000313" key="1">
    <source>
        <dbReference type="EMBL" id="OZI57784.1"/>
    </source>
</evidence>
<proteinExistence type="predicted"/>
<dbReference type="EMBL" id="NEVQ01000012">
    <property type="protein sequence ID" value="OZI57784.1"/>
    <property type="molecule type" value="Genomic_DNA"/>
</dbReference>
<gene>
    <name evidence="1" type="ORF">CAL20_09635</name>
</gene>
<protein>
    <submittedName>
        <fullName evidence="1">Uncharacterized protein</fullName>
    </submittedName>
</protein>
<dbReference type="Proteomes" id="UP000216885">
    <property type="component" value="Unassembled WGS sequence"/>
</dbReference>
<organism evidence="1 2">
    <name type="scientific">Bordetella genomosp. 4</name>
    <dbReference type="NCBI Taxonomy" id="463044"/>
    <lineage>
        <taxon>Bacteria</taxon>
        <taxon>Pseudomonadati</taxon>
        <taxon>Pseudomonadota</taxon>
        <taxon>Betaproteobacteria</taxon>
        <taxon>Burkholderiales</taxon>
        <taxon>Alcaligenaceae</taxon>
        <taxon>Bordetella</taxon>
    </lineage>
</organism>
<comment type="caution">
    <text evidence="1">The sequence shown here is derived from an EMBL/GenBank/DDBJ whole genome shotgun (WGS) entry which is preliminary data.</text>
</comment>